<sequence>MSEIVLINPGATQAIYQGLSDEFTAIEPPTWVRMIAGWLRDRGYKIAIIDQEAEALGTDDILVRLEKMGNPLVAIIVSGHQPSASTQQMVGAHAVADAIGSQCLTIMIGNHPSALPKRTLAEEPVEFVCDGEGPITIAAILDGVSIADVPGLVWAVDPKIDCVCNPRAPLIPIDELHGDVWDLLPMDHYRAHNWQCFDGSPRQPYASIYTTLGCPFKCSFCMINVFQHINRYRMRTPDKVVAQVVQLYNDYGISTFKFADEMFVLNVGHYTAICEGLARLPFADELNIWAYARVDTIRSDTLALLRQAGIRWLCLGIESGSTHVRRGAKKPINNDDIINAVQAIQRADINVLGNFIFGLPDDTMESMQATFTLAESLKLEFVNFYSAMAYPGSRLFDEANSKDLPVSWSGYSQHSADTRPLPTATLLGAEVLEFRDRSFQKFFTNPIYLERINRKFGQIAVNEIIAMTAVDLPREKGTI</sequence>
<dbReference type="InterPro" id="IPR006638">
    <property type="entry name" value="Elp3/MiaA/NifB-like_rSAM"/>
</dbReference>
<dbReference type="CDD" id="cd01335">
    <property type="entry name" value="Radical_SAM"/>
    <property type="match status" value="1"/>
</dbReference>
<reference evidence="9" key="1">
    <citation type="journal article" date="2015" name="Nature">
        <title>Complex archaea that bridge the gap between prokaryotes and eukaryotes.</title>
        <authorList>
            <person name="Spang A."/>
            <person name="Saw J.H."/>
            <person name="Jorgensen S.L."/>
            <person name="Zaremba-Niedzwiedzka K."/>
            <person name="Martijn J."/>
            <person name="Lind A.E."/>
            <person name="van Eijk R."/>
            <person name="Schleper C."/>
            <person name="Guy L."/>
            <person name="Ettema T.J."/>
        </authorList>
    </citation>
    <scope>NUCLEOTIDE SEQUENCE</scope>
</reference>
<dbReference type="PANTHER" id="PTHR43409:SF7">
    <property type="entry name" value="BLL1977 PROTEIN"/>
    <property type="match status" value="1"/>
</dbReference>
<keyword evidence="7" id="KW-0411">Iron-sulfur</keyword>
<keyword evidence="2" id="KW-0489">Methyltransferase</keyword>
<feature type="domain" description="Radical SAM core" evidence="8">
    <location>
        <begin position="200"/>
        <end position="430"/>
    </location>
</feature>
<evidence type="ECO:0000259" key="8">
    <source>
        <dbReference type="PROSITE" id="PS51918"/>
    </source>
</evidence>
<dbReference type="Gene3D" id="3.40.50.280">
    <property type="entry name" value="Cobalamin-binding domain"/>
    <property type="match status" value="1"/>
</dbReference>
<evidence type="ECO:0000313" key="9">
    <source>
        <dbReference type="EMBL" id="KKM19121.1"/>
    </source>
</evidence>
<dbReference type="Pfam" id="PF04055">
    <property type="entry name" value="Radical_SAM"/>
    <property type="match status" value="1"/>
</dbReference>
<dbReference type="InterPro" id="IPR007197">
    <property type="entry name" value="rSAM"/>
</dbReference>
<protein>
    <recommendedName>
        <fullName evidence="8">Radical SAM core domain-containing protein</fullName>
    </recommendedName>
</protein>
<dbReference type="SMART" id="SM00729">
    <property type="entry name" value="Elp3"/>
    <property type="match status" value="1"/>
</dbReference>
<dbReference type="Gene3D" id="3.80.30.20">
    <property type="entry name" value="tm_1862 like domain"/>
    <property type="match status" value="1"/>
</dbReference>
<dbReference type="InterPro" id="IPR034466">
    <property type="entry name" value="Methyltransferase_Class_B"/>
</dbReference>
<dbReference type="PROSITE" id="PS51918">
    <property type="entry name" value="RADICAL_SAM"/>
    <property type="match status" value="1"/>
</dbReference>
<dbReference type="EMBL" id="LAZR01014062">
    <property type="protein sequence ID" value="KKM19121.1"/>
    <property type="molecule type" value="Genomic_DNA"/>
</dbReference>
<comment type="caution">
    <text evidence="9">The sequence shown here is derived from an EMBL/GenBank/DDBJ whole genome shotgun (WGS) entry which is preliminary data.</text>
</comment>
<dbReference type="AlphaFoldDB" id="A0A0F9HUQ5"/>
<dbReference type="InterPro" id="IPR058240">
    <property type="entry name" value="rSAM_sf"/>
</dbReference>
<keyword evidence="6" id="KW-0408">Iron</keyword>
<dbReference type="SFLD" id="SFLDG01123">
    <property type="entry name" value="methyltransferase_(Class_B)"/>
    <property type="match status" value="1"/>
</dbReference>
<proteinExistence type="predicted"/>
<comment type="cofactor">
    <cofactor evidence="1">
        <name>[4Fe-4S] cluster</name>
        <dbReference type="ChEBI" id="CHEBI:49883"/>
    </cofactor>
</comment>
<dbReference type="GO" id="GO:0005829">
    <property type="term" value="C:cytosol"/>
    <property type="evidence" value="ECO:0007669"/>
    <property type="project" value="TreeGrafter"/>
</dbReference>
<dbReference type="Pfam" id="PF02310">
    <property type="entry name" value="B12-binding"/>
    <property type="match status" value="1"/>
</dbReference>
<dbReference type="InterPro" id="IPR023404">
    <property type="entry name" value="rSAM_horseshoe"/>
</dbReference>
<dbReference type="GO" id="GO:0046872">
    <property type="term" value="F:metal ion binding"/>
    <property type="evidence" value="ECO:0007669"/>
    <property type="project" value="UniProtKB-KW"/>
</dbReference>
<dbReference type="SFLD" id="SFLDG01082">
    <property type="entry name" value="B12-binding_domain_containing"/>
    <property type="match status" value="1"/>
</dbReference>
<evidence type="ECO:0000256" key="2">
    <source>
        <dbReference type="ARBA" id="ARBA00022603"/>
    </source>
</evidence>
<keyword evidence="4" id="KW-0949">S-adenosyl-L-methionine</keyword>
<dbReference type="GO" id="GO:0031419">
    <property type="term" value="F:cobalamin binding"/>
    <property type="evidence" value="ECO:0007669"/>
    <property type="project" value="InterPro"/>
</dbReference>
<evidence type="ECO:0000256" key="3">
    <source>
        <dbReference type="ARBA" id="ARBA00022679"/>
    </source>
</evidence>
<dbReference type="PANTHER" id="PTHR43409">
    <property type="entry name" value="ANAEROBIC MAGNESIUM-PROTOPORPHYRIN IX MONOMETHYL ESTER CYCLASE-RELATED"/>
    <property type="match status" value="1"/>
</dbReference>
<evidence type="ECO:0000256" key="1">
    <source>
        <dbReference type="ARBA" id="ARBA00001966"/>
    </source>
</evidence>
<gene>
    <name evidence="9" type="ORF">LCGC14_1658850</name>
</gene>
<dbReference type="GO" id="GO:0051539">
    <property type="term" value="F:4 iron, 4 sulfur cluster binding"/>
    <property type="evidence" value="ECO:0007669"/>
    <property type="project" value="UniProtKB-KW"/>
</dbReference>
<dbReference type="GO" id="GO:0003824">
    <property type="term" value="F:catalytic activity"/>
    <property type="evidence" value="ECO:0007669"/>
    <property type="project" value="InterPro"/>
</dbReference>
<evidence type="ECO:0000256" key="7">
    <source>
        <dbReference type="ARBA" id="ARBA00023014"/>
    </source>
</evidence>
<keyword evidence="5" id="KW-0479">Metal-binding</keyword>
<evidence type="ECO:0000256" key="4">
    <source>
        <dbReference type="ARBA" id="ARBA00022691"/>
    </source>
</evidence>
<dbReference type="InterPro" id="IPR006158">
    <property type="entry name" value="Cobalamin-bd"/>
</dbReference>
<evidence type="ECO:0000256" key="5">
    <source>
        <dbReference type="ARBA" id="ARBA00022723"/>
    </source>
</evidence>
<organism evidence="9">
    <name type="scientific">marine sediment metagenome</name>
    <dbReference type="NCBI Taxonomy" id="412755"/>
    <lineage>
        <taxon>unclassified sequences</taxon>
        <taxon>metagenomes</taxon>
        <taxon>ecological metagenomes</taxon>
    </lineage>
</organism>
<keyword evidence="3" id="KW-0808">Transferase</keyword>
<dbReference type="InterPro" id="IPR051198">
    <property type="entry name" value="BchE-like"/>
</dbReference>
<dbReference type="SFLD" id="SFLDS00029">
    <property type="entry name" value="Radical_SAM"/>
    <property type="match status" value="1"/>
</dbReference>
<accession>A0A0F9HUQ5</accession>
<evidence type="ECO:0000256" key="6">
    <source>
        <dbReference type="ARBA" id="ARBA00023004"/>
    </source>
</evidence>
<dbReference type="SUPFAM" id="SSF102114">
    <property type="entry name" value="Radical SAM enzymes"/>
    <property type="match status" value="1"/>
</dbReference>
<name>A0A0F9HUQ5_9ZZZZ</name>